<dbReference type="InterPro" id="IPR002109">
    <property type="entry name" value="Glutaredoxin"/>
</dbReference>
<evidence type="ECO:0000313" key="4">
    <source>
        <dbReference type="RefSeq" id="XP_022158324.1"/>
    </source>
</evidence>
<evidence type="ECO:0000259" key="2">
    <source>
        <dbReference type="Pfam" id="PF00462"/>
    </source>
</evidence>
<evidence type="ECO:0000313" key="3">
    <source>
        <dbReference type="Proteomes" id="UP000504603"/>
    </source>
</evidence>
<dbReference type="GeneID" id="111024834"/>
<feature type="domain" description="Glutaredoxin" evidence="2">
    <location>
        <begin position="224"/>
        <end position="290"/>
    </location>
</feature>
<dbReference type="InterPro" id="IPR036249">
    <property type="entry name" value="Thioredoxin-like_sf"/>
</dbReference>
<evidence type="ECO:0000256" key="1">
    <source>
        <dbReference type="SAM" id="MobiDB-lite"/>
    </source>
</evidence>
<name>A0A6J1DZ29_MOMCH</name>
<feature type="region of interest" description="Disordered" evidence="1">
    <location>
        <begin position="41"/>
        <end position="60"/>
    </location>
</feature>
<dbReference type="PROSITE" id="PS51354">
    <property type="entry name" value="GLUTAREDOXIN_2"/>
    <property type="match status" value="1"/>
</dbReference>
<dbReference type="SUPFAM" id="SSF52833">
    <property type="entry name" value="Thioredoxin-like"/>
    <property type="match status" value="1"/>
</dbReference>
<reference evidence="4" key="1">
    <citation type="submission" date="2025-08" db="UniProtKB">
        <authorList>
            <consortium name="RefSeq"/>
        </authorList>
    </citation>
    <scope>IDENTIFICATION</scope>
    <source>
        <strain evidence="4">OHB3-1</strain>
    </source>
</reference>
<dbReference type="RefSeq" id="XP_022158324.1">
    <property type="nucleotide sequence ID" value="XM_022302632.1"/>
</dbReference>
<dbReference type="PANTHER" id="PTHR45669">
    <property type="entry name" value="GLUTAREDOXIN DOMAIN-CONTAINING CYSTEINE-RICH PROTEIN CG12206-RELATED"/>
    <property type="match status" value="1"/>
</dbReference>
<dbReference type="PANTHER" id="PTHR45669:SF7">
    <property type="entry name" value="F1N19.7"/>
    <property type="match status" value="1"/>
</dbReference>
<dbReference type="KEGG" id="mcha:111024834"/>
<proteinExistence type="predicted"/>
<dbReference type="OrthoDB" id="423313at2759"/>
<gene>
    <name evidence="4" type="primary">LOC111024834</name>
</gene>
<feature type="compositionally biased region" description="Low complexity" evidence="1">
    <location>
        <begin position="103"/>
        <end position="125"/>
    </location>
</feature>
<dbReference type="AlphaFoldDB" id="A0A6J1DZ29"/>
<protein>
    <submittedName>
        <fullName evidence="4">Uncharacterized protein LOC111024834</fullName>
    </submittedName>
</protein>
<feature type="region of interest" description="Disordered" evidence="1">
    <location>
        <begin position="93"/>
        <end position="177"/>
    </location>
</feature>
<dbReference type="Proteomes" id="UP000504603">
    <property type="component" value="Unplaced"/>
</dbReference>
<keyword evidence="3" id="KW-1185">Reference proteome</keyword>
<accession>A0A6J1DZ29</accession>
<dbReference type="Gene3D" id="3.40.30.10">
    <property type="entry name" value="Glutaredoxin"/>
    <property type="match status" value="1"/>
</dbReference>
<sequence>MGCSASKRIEAAVDVYRPAPTSFAVFDINSIDEPWVKVVEDPAPAPAPEKEEKATHGHVPAPILEKLSSFESDAPHSWDEVSKALEDLKPALRRQLDPPPNSAAPEPVAEPAPAKAAATAAVGKQPPRKSSSFHTVAELDAKLSSGKPTAESKLSGFRKAESFRTGPVKPEPKTSNSDRFKSVKENIFLIRDREEREKEGQKPVRFDPLSEFPEKCPPGGAEAVVLYTTSLRGVRRTFEDCNRVKSVLEGHCVAVDERDVALHGEFLKELKELVGDEAAVPRMFVKGRYVGGAEEVVALNEKWIEFMEGKWKEKIVKWRGLCYRIIMSSS</sequence>
<dbReference type="Pfam" id="PF00462">
    <property type="entry name" value="Glutaredoxin"/>
    <property type="match status" value="1"/>
</dbReference>
<organism evidence="3 4">
    <name type="scientific">Momordica charantia</name>
    <name type="common">Bitter gourd</name>
    <name type="synonym">Balsam pear</name>
    <dbReference type="NCBI Taxonomy" id="3673"/>
    <lineage>
        <taxon>Eukaryota</taxon>
        <taxon>Viridiplantae</taxon>
        <taxon>Streptophyta</taxon>
        <taxon>Embryophyta</taxon>
        <taxon>Tracheophyta</taxon>
        <taxon>Spermatophyta</taxon>
        <taxon>Magnoliopsida</taxon>
        <taxon>eudicotyledons</taxon>
        <taxon>Gunneridae</taxon>
        <taxon>Pentapetalae</taxon>
        <taxon>rosids</taxon>
        <taxon>fabids</taxon>
        <taxon>Cucurbitales</taxon>
        <taxon>Cucurbitaceae</taxon>
        <taxon>Momordiceae</taxon>
        <taxon>Momordica</taxon>
    </lineage>
</organism>